<proteinExistence type="predicted"/>
<dbReference type="STRING" id="7757.ENSPMAP00000003811"/>
<reference evidence="5" key="2">
    <citation type="submission" date="2025-09" db="UniProtKB">
        <authorList>
            <consortium name="Ensembl"/>
        </authorList>
    </citation>
    <scope>IDENTIFICATION</scope>
</reference>
<dbReference type="InterPro" id="IPR002957">
    <property type="entry name" value="Keratin_I"/>
</dbReference>
<accession>S4RF29</accession>
<evidence type="ECO:0000256" key="3">
    <source>
        <dbReference type="SAM" id="Coils"/>
    </source>
</evidence>
<dbReference type="GO" id="GO:0005198">
    <property type="term" value="F:structural molecule activity"/>
    <property type="evidence" value="ECO:0007669"/>
    <property type="project" value="InterPro"/>
</dbReference>
<dbReference type="PANTHER" id="PTHR23239">
    <property type="entry name" value="INTERMEDIATE FILAMENT"/>
    <property type="match status" value="1"/>
</dbReference>
<dbReference type="PANTHER" id="PTHR23239:SF344">
    <property type="entry name" value="KERATIN, TYPE I CYTOSKELETAL 15-LIKE"/>
    <property type="match status" value="1"/>
</dbReference>
<evidence type="ECO:0000259" key="4">
    <source>
        <dbReference type="PROSITE" id="PS51842"/>
    </source>
</evidence>
<dbReference type="GeneTree" id="ENSGT00950000182969"/>
<name>S4RF29_PETMA</name>
<dbReference type="SMART" id="SM01391">
    <property type="entry name" value="Filament"/>
    <property type="match status" value="1"/>
</dbReference>
<dbReference type="AlphaFoldDB" id="S4RF29"/>
<dbReference type="PROSITE" id="PS51842">
    <property type="entry name" value="IF_ROD_2"/>
    <property type="match status" value="1"/>
</dbReference>
<keyword evidence="1" id="KW-0403">Intermediate filament</keyword>
<protein>
    <recommendedName>
        <fullName evidence="4">IF rod domain-containing protein</fullName>
    </recommendedName>
</protein>
<feature type="coiled-coil region" evidence="3">
    <location>
        <begin position="58"/>
        <end position="92"/>
    </location>
</feature>
<sequence>QQVSSSSSVYGGGLRGGHGIIAGGCYGGGLGYQSHHGLGMGMGLGAGIIQGSDEKQELQGLNDRLAGYIEKVRILEQANKEIEIKIKELLKGKGPTIKDYSMYYATIEDLRAKILAQTLENARVSLEIDNARLAADDFRSKWETELALRNSVEVDIANLKCLLDETMARMGLEGEIEALREELIFMKKNHEQ</sequence>
<dbReference type="Pfam" id="PF00038">
    <property type="entry name" value="Filament"/>
    <property type="match status" value="1"/>
</dbReference>
<reference evidence="5" key="1">
    <citation type="submission" date="2025-08" db="UniProtKB">
        <authorList>
            <consortium name="Ensembl"/>
        </authorList>
    </citation>
    <scope>IDENTIFICATION</scope>
</reference>
<evidence type="ECO:0000256" key="1">
    <source>
        <dbReference type="ARBA" id="ARBA00022754"/>
    </source>
</evidence>
<keyword evidence="2 3" id="KW-0175">Coiled coil</keyword>
<dbReference type="InterPro" id="IPR039008">
    <property type="entry name" value="IF_rod_dom"/>
</dbReference>
<dbReference type="Gene3D" id="1.20.5.1160">
    <property type="entry name" value="Vasodilator-stimulated phosphoprotein"/>
    <property type="match status" value="1"/>
</dbReference>
<dbReference type="Ensembl" id="ENSPMAT00000003827.1">
    <property type="protein sequence ID" value="ENSPMAP00000003811.1"/>
    <property type="gene ID" value="ENSPMAG00000003489.1"/>
</dbReference>
<organism evidence="5">
    <name type="scientific">Petromyzon marinus</name>
    <name type="common">Sea lamprey</name>
    <dbReference type="NCBI Taxonomy" id="7757"/>
    <lineage>
        <taxon>Eukaryota</taxon>
        <taxon>Metazoa</taxon>
        <taxon>Chordata</taxon>
        <taxon>Craniata</taxon>
        <taxon>Vertebrata</taxon>
        <taxon>Cyclostomata</taxon>
        <taxon>Hyperoartia</taxon>
        <taxon>Petromyzontiformes</taxon>
        <taxon>Petromyzontidae</taxon>
        <taxon>Petromyzon</taxon>
    </lineage>
</organism>
<dbReference type="GO" id="GO:0005882">
    <property type="term" value="C:intermediate filament"/>
    <property type="evidence" value="ECO:0007669"/>
    <property type="project" value="UniProtKB-KW"/>
</dbReference>
<dbReference type="OMA" id="SHEMSKM"/>
<dbReference type="SUPFAM" id="SSF64593">
    <property type="entry name" value="Intermediate filament protein, coiled coil region"/>
    <property type="match status" value="1"/>
</dbReference>
<dbReference type="HOGENOM" id="CLU_012560_1_1_1"/>
<evidence type="ECO:0000313" key="5">
    <source>
        <dbReference type="Ensembl" id="ENSPMAP00000003811.1"/>
    </source>
</evidence>
<evidence type="ECO:0000256" key="2">
    <source>
        <dbReference type="ARBA" id="ARBA00023054"/>
    </source>
</evidence>
<feature type="domain" description="IF rod" evidence="4">
    <location>
        <begin position="54"/>
        <end position="192"/>
    </location>
</feature>